<keyword evidence="1" id="KW-0862">Zinc</keyword>
<dbReference type="AlphaFoldDB" id="A0A6L2MSU9"/>
<dbReference type="GO" id="GO:0008270">
    <property type="term" value="F:zinc ion binding"/>
    <property type="evidence" value="ECO:0007669"/>
    <property type="project" value="UniProtKB-KW"/>
</dbReference>
<dbReference type="GO" id="GO:0003676">
    <property type="term" value="F:nucleic acid binding"/>
    <property type="evidence" value="ECO:0007669"/>
    <property type="project" value="InterPro"/>
</dbReference>
<accession>A0A6L2MSU9</accession>
<evidence type="ECO:0000259" key="2">
    <source>
        <dbReference type="PROSITE" id="PS50158"/>
    </source>
</evidence>
<dbReference type="PANTHER" id="PTHR35317">
    <property type="entry name" value="OS04G0629600 PROTEIN"/>
    <property type="match status" value="1"/>
</dbReference>
<dbReference type="PANTHER" id="PTHR35317:SF23">
    <property type="entry name" value="OS04G0629600 PROTEIN"/>
    <property type="match status" value="1"/>
</dbReference>
<gene>
    <name evidence="3" type="ORF">Tci_049036</name>
</gene>
<dbReference type="Pfam" id="PF14223">
    <property type="entry name" value="Retrotran_gag_2"/>
    <property type="match status" value="1"/>
</dbReference>
<dbReference type="SMART" id="SM00343">
    <property type="entry name" value="ZnF_C2HC"/>
    <property type="match status" value="2"/>
</dbReference>
<comment type="caution">
    <text evidence="3">The sequence shown here is derived from an EMBL/GenBank/DDBJ whole genome shotgun (WGS) entry which is preliminary data.</text>
</comment>
<keyword evidence="1" id="KW-0479">Metal-binding</keyword>
<organism evidence="3">
    <name type="scientific">Tanacetum cinerariifolium</name>
    <name type="common">Dalmatian daisy</name>
    <name type="synonym">Chrysanthemum cinerariifolium</name>
    <dbReference type="NCBI Taxonomy" id="118510"/>
    <lineage>
        <taxon>Eukaryota</taxon>
        <taxon>Viridiplantae</taxon>
        <taxon>Streptophyta</taxon>
        <taxon>Embryophyta</taxon>
        <taxon>Tracheophyta</taxon>
        <taxon>Spermatophyta</taxon>
        <taxon>Magnoliopsida</taxon>
        <taxon>eudicotyledons</taxon>
        <taxon>Gunneridae</taxon>
        <taxon>Pentapetalae</taxon>
        <taxon>asterids</taxon>
        <taxon>campanulids</taxon>
        <taxon>Asterales</taxon>
        <taxon>Asteraceae</taxon>
        <taxon>Asteroideae</taxon>
        <taxon>Anthemideae</taxon>
        <taxon>Anthemidinae</taxon>
        <taxon>Tanacetum</taxon>
    </lineage>
</organism>
<name>A0A6L2MSU9_TANCI</name>
<dbReference type="InterPro" id="IPR036875">
    <property type="entry name" value="Znf_CCHC_sf"/>
</dbReference>
<dbReference type="EMBL" id="BKCJ010007398">
    <property type="protein sequence ID" value="GEU77058.1"/>
    <property type="molecule type" value="Genomic_DNA"/>
</dbReference>
<keyword evidence="1" id="KW-0863">Zinc-finger</keyword>
<proteinExistence type="predicted"/>
<dbReference type="InterPro" id="IPR001878">
    <property type="entry name" value="Znf_CCHC"/>
</dbReference>
<evidence type="ECO:0000313" key="3">
    <source>
        <dbReference type="EMBL" id="GEU77058.1"/>
    </source>
</evidence>
<feature type="non-terminal residue" evidence="3">
    <location>
        <position position="509"/>
    </location>
</feature>
<reference evidence="3" key="1">
    <citation type="journal article" date="2019" name="Sci. Rep.">
        <title>Draft genome of Tanacetum cinerariifolium, the natural source of mosquito coil.</title>
        <authorList>
            <person name="Yamashiro T."/>
            <person name="Shiraishi A."/>
            <person name="Satake H."/>
            <person name="Nakayama K."/>
        </authorList>
    </citation>
    <scope>NUCLEOTIDE SEQUENCE</scope>
</reference>
<dbReference type="Gene3D" id="4.10.60.10">
    <property type="entry name" value="Zinc finger, CCHC-type"/>
    <property type="match status" value="1"/>
</dbReference>
<dbReference type="SUPFAM" id="SSF57756">
    <property type="entry name" value="Retrovirus zinc finger-like domains"/>
    <property type="match status" value="1"/>
</dbReference>
<protein>
    <submittedName>
        <fullName evidence="3">Ribonuclease H-like domain-containing protein</fullName>
    </submittedName>
</protein>
<feature type="domain" description="CCHC-type" evidence="2">
    <location>
        <begin position="225"/>
        <end position="240"/>
    </location>
</feature>
<evidence type="ECO:0000256" key="1">
    <source>
        <dbReference type="PROSITE-ProRule" id="PRU00047"/>
    </source>
</evidence>
<sequence>MLDYSLWEVIENDAKSLLRAVEKKFGGNATNKNTQRNLLKQRQPNTQQLDNEDLQQIYPDDLEEMDLRWQMVMLTMRARRFLKNTRTLVSYDGLGGYDWSDQAKEGPTNFAPMAYSSTSIRKGTKKAVEKRFGGNTATKKTQKNLLKQQYENFTASSSEVLDQTFDRLQKIFSKLEIHGESISQQDANKKFLRSLSPEWNTHTIVWRKFSLNGNETIGFDKSKVRCYNCHKRGHFSMECRALRSKYTKHKESTRRTMPVETPASAALVSCDGLGGYDWSDQAKKGPTNFTLMAYSSTSSNSKRMRMKQYIQMVDYSLWEVIENVNAPQITQVVECVMIIIAPATAEEKAQRRALEGMSILKDLEESSKAAMAMLTMKAKRFLKNIRRKFSLNGNDTIGFDKSKVECYNFHNRRHFARECRSPRSQDTKHKESTRRIVPVETPASTALVSCDGLGSYYWGDQAKEGPTNFALMAYSSTSSNSENGNAPPITQVLETTIALATAEEKTQKE</sequence>
<dbReference type="PROSITE" id="PS50158">
    <property type="entry name" value="ZF_CCHC"/>
    <property type="match status" value="1"/>
</dbReference>